<keyword evidence="2" id="KW-1185">Reference proteome</keyword>
<dbReference type="EMBL" id="REGN01003223">
    <property type="protein sequence ID" value="RNA23755.1"/>
    <property type="molecule type" value="Genomic_DNA"/>
</dbReference>
<organism evidence="1 2">
    <name type="scientific">Brachionus plicatilis</name>
    <name type="common">Marine rotifer</name>
    <name type="synonym">Brachionus muelleri</name>
    <dbReference type="NCBI Taxonomy" id="10195"/>
    <lineage>
        <taxon>Eukaryota</taxon>
        <taxon>Metazoa</taxon>
        <taxon>Spiralia</taxon>
        <taxon>Gnathifera</taxon>
        <taxon>Rotifera</taxon>
        <taxon>Eurotatoria</taxon>
        <taxon>Monogononta</taxon>
        <taxon>Pseudotrocha</taxon>
        <taxon>Ploima</taxon>
        <taxon>Brachionidae</taxon>
        <taxon>Brachionus</taxon>
    </lineage>
</organism>
<evidence type="ECO:0000313" key="2">
    <source>
        <dbReference type="Proteomes" id="UP000276133"/>
    </source>
</evidence>
<dbReference type="AlphaFoldDB" id="A0A3M7RK97"/>
<name>A0A3M7RK97_BRAPC</name>
<accession>A0A3M7RK97</accession>
<protein>
    <submittedName>
        <fullName evidence="1">Uncharacterized protein</fullName>
    </submittedName>
</protein>
<proteinExistence type="predicted"/>
<reference evidence="1 2" key="1">
    <citation type="journal article" date="2018" name="Sci. Rep.">
        <title>Genomic signatures of local adaptation to the degree of environmental predictability in rotifers.</title>
        <authorList>
            <person name="Franch-Gras L."/>
            <person name="Hahn C."/>
            <person name="Garcia-Roger E.M."/>
            <person name="Carmona M.J."/>
            <person name="Serra M."/>
            <person name="Gomez A."/>
        </authorList>
    </citation>
    <scope>NUCLEOTIDE SEQUENCE [LARGE SCALE GENOMIC DNA]</scope>
    <source>
        <strain evidence="1">HYR1</strain>
    </source>
</reference>
<comment type="caution">
    <text evidence="1">The sequence shown here is derived from an EMBL/GenBank/DDBJ whole genome shotgun (WGS) entry which is preliminary data.</text>
</comment>
<dbReference type="Proteomes" id="UP000276133">
    <property type="component" value="Unassembled WGS sequence"/>
</dbReference>
<gene>
    <name evidence="1" type="ORF">BpHYR1_011856</name>
</gene>
<evidence type="ECO:0000313" key="1">
    <source>
        <dbReference type="EMBL" id="RNA23755.1"/>
    </source>
</evidence>
<sequence length="74" mass="8625">MDTPLEQLHHLALDKLKTHRIDNRLFDLSENYIRCGLKNSVPLVTRLEPGSKCRRLEVRVLVITGSNRIYLINK</sequence>